<keyword evidence="7" id="KW-0256">Endoplasmic reticulum</keyword>
<evidence type="ECO:0000256" key="1">
    <source>
        <dbReference type="ARBA" id="ARBA00001971"/>
    </source>
</evidence>
<name>A0A4Y2ECV8_ARAVE</name>
<keyword evidence="6" id="KW-0479">Metal-binding</keyword>
<protein>
    <submittedName>
        <fullName evidence="13">Cytochrome P450 3A24</fullName>
    </submittedName>
</protein>
<evidence type="ECO:0000256" key="8">
    <source>
        <dbReference type="ARBA" id="ARBA00022848"/>
    </source>
</evidence>
<accession>A0A4Y2ECV8</accession>
<keyword evidence="11" id="KW-0503">Monooxygenase</keyword>
<dbReference type="AlphaFoldDB" id="A0A4Y2ECV8"/>
<dbReference type="InterPro" id="IPR002402">
    <property type="entry name" value="Cyt_P450_E_grp-II"/>
</dbReference>
<dbReference type="GO" id="GO:0008395">
    <property type="term" value="F:steroid hydroxylase activity"/>
    <property type="evidence" value="ECO:0007669"/>
    <property type="project" value="TreeGrafter"/>
</dbReference>
<evidence type="ECO:0000313" key="14">
    <source>
        <dbReference type="Proteomes" id="UP000499080"/>
    </source>
</evidence>
<reference evidence="13 14" key="1">
    <citation type="journal article" date="2019" name="Sci. Rep.">
        <title>Orb-weaving spider Araneus ventricosus genome elucidates the spidroin gene catalogue.</title>
        <authorList>
            <person name="Kono N."/>
            <person name="Nakamura H."/>
            <person name="Ohtoshi R."/>
            <person name="Moran D.A.P."/>
            <person name="Shinohara A."/>
            <person name="Yoshida Y."/>
            <person name="Fujiwara M."/>
            <person name="Mori M."/>
            <person name="Tomita M."/>
            <person name="Arakawa K."/>
        </authorList>
    </citation>
    <scope>NUCLEOTIDE SEQUENCE [LARGE SCALE GENOMIC DNA]</scope>
</reference>
<evidence type="ECO:0000313" key="13">
    <source>
        <dbReference type="EMBL" id="GBM26751.1"/>
    </source>
</evidence>
<evidence type="ECO:0000256" key="12">
    <source>
        <dbReference type="ARBA" id="ARBA00023136"/>
    </source>
</evidence>
<dbReference type="GO" id="GO:0005506">
    <property type="term" value="F:iron ion binding"/>
    <property type="evidence" value="ECO:0007669"/>
    <property type="project" value="InterPro"/>
</dbReference>
<keyword evidence="5" id="KW-0349">Heme</keyword>
<keyword evidence="12" id="KW-0472">Membrane</keyword>
<dbReference type="Pfam" id="PF00067">
    <property type="entry name" value="p450"/>
    <property type="match status" value="1"/>
</dbReference>
<organism evidence="13 14">
    <name type="scientific">Araneus ventricosus</name>
    <name type="common">Orbweaver spider</name>
    <name type="synonym">Epeira ventricosa</name>
    <dbReference type="NCBI Taxonomy" id="182803"/>
    <lineage>
        <taxon>Eukaryota</taxon>
        <taxon>Metazoa</taxon>
        <taxon>Ecdysozoa</taxon>
        <taxon>Arthropoda</taxon>
        <taxon>Chelicerata</taxon>
        <taxon>Arachnida</taxon>
        <taxon>Araneae</taxon>
        <taxon>Araneomorphae</taxon>
        <taxon>Entelegynae</taxon>
        <taxon>Araneoidea</taxon>
        <taxon>Araneidae</taxon>
        <taxon>Araneus</taxon>
    </lineage>
</organism>
<comment type="cofactor">
    <cofactor evidence="1">
        <name>heme</name>
        <dbReference type="ChEBI" id="CHEBI:30413"/>
    </cofactor>
</comment>
<dbReference type="OrthoDB" id="6431779at2759"/>
<dbReference type="EMBL" id="BGPR01000568">
    <property type="protein sequence ID" value="GBM26751.1"/>
    <property type="molecule type" value="Genomic_DNA"/>
</dbReference>
<dbReference type="GO" id="GO:0005789">
    <property type="term" value="C:endoplasmic reticulum membrane"/>
    <property type="evidence" value="ECO:0007669"/>
    <property type="project" value="UniProtKB-SubCell"/>
</dbReference>
<keyword evidence="10" id="KW-0408">Iron</keyword>
<keyword evidence="14" id="KW-1185">Reference proteome</keyword>
<comment type="caution">
    <text evidence="13">The sequence shown here is derived from an EMBL/GenBank/DDBJ whole genome shotgun (WGS) entry which is preliminary data.</text>
</comment>
<gene>
    <name evidence="13" type="primary">CYP3A24_3</name>
    <name evidence="13" type="ORF">AVEN_175902_1</name>
</gene>
<evidence type="ECO:0000256" key="7">
    <source>
        <dbReference type="ARBA" id="ARBA00022824"/>
    </source>
</evidence>
<dbReference type="PRINTS" id="PR00464">
    <property type="entry name" value="EP450II"/>
</dbReference>
<dbReference type="Gene3D" id="1.10.630.10">
    <property type="entry name" value="Cytochrome P450"/>
    <property type="match status" value="1"/>
</dbReference>
<evidence type="ECO:0000256" key="6">
    <source>
        <dbReference type="ARBA" id="ARBA00022723"/>
    </source>
</evidence>
<keyword evidence="9" id="KW-0560">Oxidoreductase</keyword>
<dbReference type="GO" id="GO:0016712">
    <property type="term" value="F:oxidoreductase activity, acting on paired donors, with incorporation or reduction of molecular oxygen, reduced flavin or flavoprotein as one donor, and incorporation of one atom of oxygen"/>
    <property type="evidence" value="ECO:0007669"/>
    <property type="project" value="InterPro"/>
</dbReference>
<evidence type="ECO:0000256" key="11">
    <source>
        <dbReference type="ARBA" id="ARBA00023033"/>
    </source>
</evidence>
<dbReference type="InterPro" id="IPR036396">
    <property type="entry name" value="Cyt_P450_sf"/>
</dbReference>
<comment type="subcellular location">
    <subcellularLocation>
        <location evidence="3">Endoplasmic reticulum membrane</location>
    </subcellularLocation>
    <subcellularLocation>
        <location evidence="2">Microsome membrane</location>
    </subcellularLocation>
</comment>
<keyword evidence="8" id="KW-0492">Microsome</keyword>
<dbReference type="PANTHER" id="PTHR24302">
    <property type="entry name" value="CYTOCHROME P450 FAMILY 3"/>
    <property type="match status" value="1"/>
</dbReference>
<dbReference type="InterPro" id="IPR050705">
    <property type="entry name" value="Cytochrome_P450_3A"/>
</dbReference>
<comment type="similarity">
    <text evidence="4">Belongs to the cytochrome P450 family.</text>
</comment>
<evidence type="ECO:0000256" key="10">
    <source>
        <dbReference type="ARBA" id="ARBA00023004"/>
    </source>
</evidence>
<evidence type="ECO:0000256" key="2">
    <source>
        <dbReference type="ARBA" id="ARBA00004524"/>
    </source>
</evidence>
<dbReference type="InterPro" id="IPR008072">
    <property type="entry name" value="Cyt_P450_E_CYP3A"/>
</dbReference>
<proteinExistence type="inferred from homology"/>
<dbReference type="GO" id="GO:0020037">
    <property type="term" value="F:heme binding"/>
    <property type="evidence" value="ECO:0007669"/>
    <property type="project" value="InterPro"/>
</dbReference>
<evidence type="ECO:0000256" key="5">
    <source>
        <dbReference type="ARBA" id="ARBA00022617"/>
    </source>
</evidence>
<dbReference type="Proteomes" id="UP000499080">
    <property type="component" value="Unassembled WGS sequence"/>
</dbReference>
<evidence type="ECO:0000256" key="4">
    <source>
        <dbReference type="ARBA" id="ARBA00010617"/>
    </source>
</evidence>
<dbReference type="PRINTS" id="PR01689">
    <property type="entry name" value="EP450IICYP3A"/>
</dbReference>
<dbReference type="SUPFAM" id="SSF48264">
    <property type="entry name" value="Cytochrome P450"/>
    <property type="match status" value="1"/>
</dbReference>
<evidence type="ECO:0000256" key="9">
    <source>
        <dbReference type="ARBA" id="ARBA00023002"/>
    </source>
</evidence>
<dbReference type="PANTHER" id="PTHR24302:SF15">
    <property type="entry name" value="FATTY-ACID PEROXYGENASE"/>
    <property type="match status" value="1"/>
</dbReference>
<dbReference type="InterPro" id="IPR001128">
    <property type="entry name" value="Cyt_P450"/>
</dbReference>
<sequence>MWDHLWKFIPGFLIVVYWFYKLGTRNHDYFKRKGLPYVKPRPFVGSIMDFLRKPGHEEETRRYREFGPIYGFFEGNEANLSVADPDLLKDILNSNFSTFNGRRVLNTGDIVVDNMLAVIRGKGWKRIRDIITPTFTTRKIKNIMNIFKNCAEIMVQNFLVCAEEETSTDFKRFFGAFTMDVIARSAFSTTIDSHNDPDNEFVKYAKRVLNMNMFVKFICFHTLPTKLMRLLKISITDVEATHALKNSALEIIQIRRRNGQVCKDFLQLLMDATEEYEDPEAHANGLTSNRKS</sequence>
<evidence type="ECO:0000256" key="3">
    <source>
        <dbReference type="ARBA" id="ARBA00004586"/>
    </source>
</evidence>